<name>A0ABN1YFD2_9ACTN</name>
<feature type="transmembrane region" description="Helical" evidence="1">
    <location>
        <begin position="101"/>
        <end position="125"/>
    </location>
</feature>
<sequence>MNANAWRIRLIVRTTQVGVIGGALWGALVALVAFHYTSVPVGAMVGLLFGTFVSIPTGSLLSALPRRLAFHRYSAPTLGALLTASAGYLVLARVLREPHALLHLGVALLFLLSTTLTATAFSFAVRSLRRAG</sequence>
<dbReference type="Proteomes" id="UP001499863">
    <property type="component" value="Unassembled WGS sequence"/>
</dbReference>
<keyword evidence="1" id="KW-0812">Transmembrane</keyword>
<evidence type="ECO:0000313" key="2">
    <source>
        <dbReference type="EMBL" id="GAA1409724.1"/>
    </source>
</evidence>
<protein>
    <submittedName>
        <fullName evidence="2">Uncharacterized protein</fullName>
    </submittedName>
</protein>
<dbReference type="EMBL" id="BAAAKJ010000372">
    <property type="protein sequence ID" value="GAA1409724.1"/>
    <property type="molecule type" value="Genomic_DNA"/>
</dbReference>
<comment type="caution">
    <text evidence="2">The sequence shown here is derived from an EMBL/GenBank/DDBJ whole genome shotgun (WGS) entry which is preliminary data.</text>
</comment>
<feature type="transmembrane region" description="Helical" evidence="1">
    <location>
        <begin position="17"/>
        <end position="37"/>
    </location>
</feature>
<keyword evidence="3" id="KW-1185">Reference proteome</keyword>
<reference evidence="2 3" key="1">
    <citation type="journal article" date="2019" name="Int. J. Syst. Evol. Microbiol.">
        <title>The Global Catalogue of Microorganisms (GCM) 10K type strain sequencing project: providing services to taxonomists for standard genome sequencing and annotation.</title>
        <authorList>
            <consortium name="The Broad Institute Genomics Platform"/>
            <consortium name="The Broad Institute Genome Sequencing Center for Infectious Disease"/>
            <person name="Wu L."/>
            <person name="Ma J."/>
        </authorList>
    </citation>
    <scope>NUCLEOTIDE SEQUENCE [LARGE SCALE GENOMIC DNA]</scope>
    <source>
        <strain evidence="2 3">JCM 12393</strain>
    </source>
</reference>
<evidence type="ECO:0000313" key="3">
    <source>
        <dbReference type="Proteomes" id="UP001499863"/>
    </source>
</evidence>
<feature type="transmembrane region" description="Helical" evidence="1">
    <location>
        <begin position="76"/>
        <end position="95"/>
    </location>
</feature>
<keyword evidence="1" id="KW-1133">Transmembrane helix</keyword>
<gene>
    <name evidence="2" type="ORF">GCM10009639_60200</name>
</gene>
<organism evidence="2 3">
    <name type="scientific">Kitasatospora putterlickiae</name>
    <dbReference type="NCBI Taxonomy" id="221725"/>
    <lineage>
        <taxon>Bacteria</taxon>
        <taxon>Bacillati</taxon>
        <taxon>Actinomycetota</taxon>
        <taxon>Actinomycetes</taxon>
        <taxon>Kitasatosporales</taxon>
        <taxon>Streptomycetaceae</taxon>
        <taxon>Kitasatospora</taxon>
    </lineage>
</organism>
<keyword evidence="1" id="KW-0472">Membrane</keyword>
<evidence type="ECO:0000256" key="1">
    <source>
        <dbReference type="SAM" id="Phobius"/>
    </source>
</evidence>
<proteinExistence type="predicted"/>
<feature type="transmembrane region" description="Helical" evidence="1">
    <location>
        <begin position="43"/>
        <end position="64"/>
    </location>
</feature>
<accession>A0ABN1YFD2</accession>
<dbReference type="RefSeq" id="WP_344343256.1">
    <property type="nucleotide sequence ID" value="NZ_BAAAKJ010000372.1"/>
</dbReference>